<organism evidence="1 2">
    <name type="scientific">Cardiocondyla obscurior</name>
    <dbReference type="NCBI Taxonomy" id="286306"/>
    <lineage>
        <taxon>Eukaryota</taxon>
        <taxon>Metazoa</taxon>
        <taxon>Ecdysozoa</taxon>
        <taxon>Arthropoda</taxon>
        <taxon>Hexapoda</taxon>
        <taxon>Insecta</taxon>
        <taxon>Pterygota</taxon>
        <taxon>Neoptera</taxon>
        <taxon>Endopterygota</taxon>
        <taxon>Hymenoptera</taxon>
        <taxon>Apocrita</taxon>
        <taxon>Aculeata</taxon>
        <taxon>Formicoidea</taxon>
        <taxon>Formicidae</taxon>
        <taxon>Myrmicinae</taxon>
        <taxon>Cardiocondyla</taxon>
    </lineage>
</organism>
<reference evidence="1 2" key="1">
    <citation type="submission" date="2023-03" db="EMBL/GenBank/DDBJ databases">
        <title>High recombination rates correlate with genetic variation in Cardiocondyla obscurior ants.</title>
        <authorList>
            <person name="Errbii M."/>
        </authorList>
    </citation>
    <scope>NUCLEOTIDE SEQUENCE [LARGE SCALE GENOMIC DNA]</scope>
    <source>
        <strain evidence="1">Alpha-2009</strain>
        <tissue evidence="1">Whole body</tissue>
    </source>
</reference>
<comment type="caution">
    <text evidence="1">The sequence shown here is derived from an EMBL/GenBank/DDBJ whole genome shotgun (WGS) entry which is preliminary data.</text>
</comment>
<dbReference type="AlphaFoldDB" id="A0AAW2EV08"/>
<evidence type="ECO:0000313" key="1">
    <source>
        <dbReference type="EMBL" id="KAL0106036.1"/>
    </source>
</evidence>
<name>A0AAW2EV08_9HYME</name>
<keyword evidence="2" id="KW-1185">Reference proteome</keyword>
<accession>A0AAW2EV08</accession>
<sequence>MKDTYHDLRMSFCHSLRFLKSVRAKEIVKQNSILTTIFLFQVILWHRRRTNPTFRRHPERRRRPRKGILPQRSNPRIQEELRCCAVFSEIKCRTPIFYYTNRSRQQNSTTPLKQIGKSYNFLICTRSVRIVCSSK</sequence>
<dbReference type="EMBL" id="JADYXP020000018">
    <property type="protein sequence ID" value="KAL0106036.1"/>
    <property type="molecule type" value="Genomic_DNA"/>
</dbReference>
<protein>
    <submittedName>
        <fullName evidence="1">Uncharacterized protein</fullName>
    </submittedName>
</protein>
<proteinExistence type="predicted"/>
<dbReference type="Proteomes" id="UP001430953">
    <property type="component" value="Unassembled WGS sequence"/>
</dbReference>
<evidence type="ECO:0000313" key="2">
    <source>
        <dbReference type="Proteomes" id="UP001430953"/>
    </source>
</evidence>
<gene>
    <name evidence="1" type="ORF">PUN28_016037</name>
</gene>